<feature type="transmembrane region" description="Helical" evidence="5">
    <location>
        <begin position="124"/>
        <end position="145"/>
    </location>
</feature>
<dbReference type="PANTHER" id="PTHR42729">
    <property type="entry name" value="OLIGO/DIPEPTIDE TRANSPORT, PERMEASE PROTEIN (DPPC-2)"/>
    <property type="match status" value="1"/>
</dbReference>
<dbReference type="InterPro" id="IPR000515">
    <property type="entry name" value="MetI-like"/>
</dbReference>
<dbReference type="RefSeq" id="WP_338009195.1">
    <property type="nucleotide sequence ID" value="NZ_JAOPKB010000019.1"/>
</dbReference>
<evidence type="ECO:0000313" key="8">
    <source>
        <dbReference type="Proteomes" id="UP001320972"/>
    </source>
</evidence>
<reference evidence="7 8" key="1">
    <citation type="submission" date="2022-09" db="EMBL/GenBank/DDBJ databases">
        <title>Enrichment on poylsaccharides allowed isolation of novel metabolic and taxonomic groups of Haloarchaea.</title>
        <authorList>
            <person name="Sorokin D.Y."/>
            <person name="Elcheninov A.G."/>
            <person name="Khizhniak T.V."/>
            <person name="Kolganova T.V."/>
            <person name="Kublanov I.V."/>
        </authorList>
    </citation>
    <scope>NUCLEOTIDE SEQUENCE [LARGE SCALE GENOMIC DNA]</scope>
    <source>
        <strain evidence="7 8">AArc-m2/3/4</strain>
    </source>
</reference>
<sequence>MSNQNNPLELLETTDDVEPTTRSERWRVWIDLWILTPLQIMWKDRRTRYGSLIILLYFMVGTVGVRLVSPATQNEGPAYVQPFDFEYTHMVYGYEVWQFPLGTNGFGEDIFAQTIHATPAMLQMMLAGGVFTAFVGAVVGIVAGYKRGTTERILMTAADIQIAIPGLPLLIVLAMALQPRSPIVVGLILGITSWAGLARALHSQVLALRSESYVEASRLMGFGSFPIMRDDLIPNIMPFIMINFMNAAIGIIHLSVGLYFLGVLPFTTDNWGVMINFAYNHGALLSWAGLPWLLAPIFAISLLGYGITIFSQGMDRLFNPRVRARHATTMDDSDEPDPMQ</sequence>
<feature type="transmembrane region" description="Helical" evidence="5">
    <location>
        <begin position="239"/>
        <end position="264"/>
    </location>
</feature>
<accession>A0ABT2QKR2</accession>
<evidence type="ECO:0000256" key="5">
    <source>
        <dbReference type="RuleBase" id="RU363032"/>
    </source>
</evidence>
<dbReference type="EMBL" id="JAOPKB010000019">
    <property type="protein sequence ID" value="MCU4975477.1"/>
    <property type="molecule type" value="Genomic_DNA"/>
</dbReference>
<keyword evidence="4 5" id="KW-0472">Membrane</keyword>
<proteinExistence type="inferred from homology"/>
<evidence type="ECO:0000256" key="3">
    <source>
        <dbReference type="ARBA" id="ARBA00022989"/>
    </source>
</evidence>
<comment type="caution">
    <text evidence="7">The sequence shown here is derived from an EMBL/GenBank/DDBJ whole genome shotgun (WGS) entry which is preliminary data.</text>
</comment>
<feature type="transmembrane region" description="Helical" evidence="5">
    <location>
        <begin position="284"/>
        <end position="307"/>
    </location>
</feature>
<evidence type="ECO:0000256" key="1">
    <source>
        <dbReference type="ARBA" id="ARBA00004141"/>
    </source>
</evidence>
<gene>
    <name evidence="7" type="ORF">OB955_22570</name>
</gene>
<dbReference type="Pfam" id="PF00528">
    <property type="entry name" value="BPD_transp_1"/>
    <property type="match status" value="1"/>
</dbReference>
<feature type="transmembrane region" description="Helical" evidence="5">
    <location>
        <begin position="49"/>
        <end position="69"/>
    </location>
</feature>
<comment type="similarity">
    <text evidence="5">Belongs to the binding-protein-dependent transport system permease family.</text>
</comment>
<feature type="domain" description="ABC transmembrane type-1" evidence="6">
    <location>
        <begin position="118"/>
        <end position="311"/>
    </location>
</feature>
<keyword evidence="5" id="KW-0813">Transport</keyword>
<evidence type="ECO:0000259" key="6">
    <source>
        <dbReference type="PROSITE" id="PS50928"/>
    </source>
</evidence>
<dbReference type="PROSITE" id="PS50928">
    <property type="entry name" value="ABC_TM1"/>
    <property type="match status" value="1"/>
</dbReference>
<evidence type="ECO:0000256" key="2">
    <source>
        <dbReference type="ARBA" id="ARBA00022692"/>
    </source>
</evidence>
<dbReference type="InterPro" id="IPR035906">
    <property type="entry name" value="MetI-like_sf"/>
</dbReference>
<dbReference type="Gene3D" id="1.10.3720.10">
    <property type="entry name" value="MetI-like"/>
    <property type="match status" value="1"/>
</dbReference>
<comment type="subcellular location">
    <subcellularLocation>
        <location evidence="5">Cell membrane</location>
        <topology evidence="5">Multi-pass membrane protein</topology>
    </subcellularLocation>
    <subcellularLocation>
        <location evidence="1">Membrane</location>
        <topology evidence="1">Multi-pass membrane protein</topology>
    </subcellularLocation>
</comment>
<keyword evidence="8" id="KW-1185">Reference proteome</keyword>
<evidence type="ECO:0000313" key="7">
    <source>
        <dbReference type="EMBL" id="MCU4975477.1"/>
    </source>
</evidence>
<dbReference type="SUPFAM" id="SSF161098">
    <property type="entry name" value="MetI-like"/>
    <property type="match status" value="1"/>
</dbReference>
<dbReference type="CDD" id="cd06261">
    <property type="entry name" value="TM_PBP2"/>
    <property type="match status" value="1"/>
</dbReference>
<evidence type="ECO:0000256" key="4">
    <source>
        <dbReference type="ARBA" id="ARBA00023136"/>
    </source>
</evidence>
<dbReference type="PANTHER" id="PTHR42729:SF1">
    <property type="entry name" value="OLIGO_DIPEPTIDE TRANSPORT, PERMEASE PROTEIN (DPPC-2)"/>
    <property type="match status" value="1"/>
</dbReference>
<dbReference type="Proteomes" id="UP001320972">
    <property type="component" value="Unassembled WGS sequence"/>
</dbReference>
<organism evidence="7 8">
    <name type="scientific">Natronoglomus mannanivorans</name>
    <dbReference type="NCBI Taxonomy" id="2979990"/>
    <lineage>
        <taxon>Archaea</taxon>
        <taxon>Methanobacteriati</taxon>
        <taxon>Methanobacteriota</taxon>
        <taxon>Stenosarchaea group</taxon>
        <taxon>Halobacteria</taxon>
        <taxon>Halobacteriales</taxon>
        <taxon>Natrialbaceae</taxon>
        <taxon>Natronoglomus</taxon>
    </lineage>
</organism>
<name>A0ABT2QKR2_9EURY</name>
<feature type="transmembrane region" description="Helical" evidence="5">
    <location>
        <begin position="183"/>
        <end position="201"/>
    </location>
</feature>
<feature type="transmembrane region" description="Helical" evidence="5">
    <location>
        <begin position="157"/>
        <end position="177"/>
    </location>
</feature>
<keyword evidence="2 5" id="KW-0812">Transmembrane</keyword>
<protein>
    <submittedName>
        <fullName evidence="7">ABC transporter permease</fullName>
    </submittedName>
</protein>
<keyword evidence="3 5" id="KW-1133">Transmembrane helix</keyword>